<proteinExistence type="predicted"/>
<evidence type="ECO:0000313" key="1">
    <source>
        <dbReference type="EMBL" id="EYB81851.1"/>
    </source>
</evidence>
<dbReference type="Proteomes" id="UP000024635">
    <property type="component" value="Unassembled WGS sequence"/>
</dbReference>
<reference evidence="2" key="1">
    <citation type="journal article" date="2015" name="Nat. Genet.">
        <title>The genome and transcriptome of the zoonotic hookworm Ancylostoma ceylanicum identify infection-specific gene families.</title>
        <authorList>
            <person name="Schwarz E.M."/>
            <person name="Hu Y."/>
            <person name="Antoshechkin I."/>
            <person name="Miller M.M."/>
            <person name="Sternberg P.W."/>
            <person name="Aroian R.V."/>
        </authorList>
    </citation>
    <scope>NUCLEOTIDE SEQUENCE</scope>
    <source>
        <strain evidence="2">HY135</strain>
    </source>
</reference>
<dbReference type="OrthoDB" id="5874622at2759"/>
<evidence type="ECO:0000313" key="2">
    <source>
        <dbReference type="Proteomes" id="UP000024635"/>
    </source>
</evidence>
<gene>
    <name evidence="1" type="primary">Acey_s0373.g193</name>
    <name evidence="1" type="ORF">Y032_0373g193</name>
</gene>
<comment type="caution">
    <text evidence="1">The sequence shown here is derived from an EMBL/GenBank/DDBJ whole genome shotgun (WGS) entry which is preliminary data.</text>
</comment>
<protein>
    <submittedName>
        <fullName evidence="1">Uncharacterized protein</fullName>
    </submittedName>
</protein>
<accession>A0A016RU60</accession>
<dbReference type="AlphaFoldDB" id="A0A016RU60"/>
<keyword evidence="2" id="KW-1185">Reference proteome</keyword>
<sequence>MVPGNFRAEDADVLSRSMLLALDRSGGRLDEFLPIFSSTTQKLRHEERDWERFLLEEEFKYQDVPHAQVFDCTGISFGFFDDENQGVGNRLDTSAADPDEAVEILGKPAQRLSSLYSISDTRQNFSGVASSLLDISEFSSVFIEESPRISCTAPYAYLSRSCEGKLCERFESVKTYCSSRPDAECDAAKTPEAADIEQCMAAMLDEICGKMGGYCAASTLIRTADGEVSHEADLNISAITSGSGDCLERTISIASGDCLLDPQRSEVGEKTSTNLSSDWEELVSLKEEPTREQVLQELRTFTWALDTVEEWDDCPASVRVKVLHLALESRCRVIRKRAQRLSGNDMED</sequence>
<name>A0A016RU60_9BILA</name>
<dbReference type="EMBL" id="JARK01001709">
    <property type="protein sequence ID" value="EYB81851.1"/>
    <property type="molecule type" value="Genomic_DNA"/>
</dbReference>
<organism evidence="1 2">
    <name type="scientific">Ancylostoma ceylanicum</name>
    <dbReference type="NCBI Taxonomy" id="53326"/>
    <lineage>
        <taxon>Eukaryota</taxon>
        <taxon>Metazoa</taxon>
        <taxon>Ecdysozoa</taxon>
        <taxon>Nematoda</taxon>
        <taxon>Chromadorea</taxon>
        <taxon>Rhabditida</taxon>
        <taxon>Rhabditina</taxon>
        <taxon>Rhabditomorpha</taxon>
        <taxon>Strongyloidea</taxon>
        <taxon>Ancylostomatidae</taxon>
        <taxon>Ancylostomatinae</taxon>
        <taxon>Ancylostoma</taxon>
    </lineage>
</organism>